<dbReference type="SUPFAM" id="SSF51658">
    <property type="entry name" value="Xylose isomerase-like"/>
    <property type="match status" value="1"/>
</dbReference>
<reference evidence="1" key="2">
    <citation type="submission" date="2020-09" db="EMBL/GenBank/DDBJ databases">
        <authorList>
            <person name="Sun Q."/>
            <person name="Ohkuma M."/>
        </authorList>
    </citation>
    <scope>NUCLEOTIDE SEQUENCE</scope>
    <source>
        <strain evidence="1">JCM 4346</strain>
    </source>
</reference>
<dbReference type="AlphaFoldDB" id="A0A918C844"/>
<comment type="caution">
    <text evidence="1">The sequence shown here is derived from an EMBL/GenBank/DDBJ whole genome shotgun (WGS) entry which is preliminary data.</text>
</comment>
<dbReference type="Proteomes" id="UP000658320">
    <property type="component" value="Unassembled WGS sequence"/>
</dbReference>
<sequence>MADLAWAAERAAAVGVDILVEPINGRDTPSYCLSRQAETSRCNSVRRPFGVIAEPGLDGWIGCEYVPRAGTSEGLGRLNDCRGGTA</sequence>
<accession>A0A918C844</accession>
<protein>
    <recommendedName>
        <fullName evidence="3">Xylose isomerase-like TIM barrel domain-containing protein</fullName>
    </recommendedName>
</protein>
<name>A0A918C844_9ACTN</name>
<dbReference type="EMBL" id="BMSX01000005">
    <property type="protein sequence ID" value="GGR10515.1"/>
    <property type="molecule type" value="Genomic_DNA"/>
</dbReference>
<reference evidence="1" key="1">
    <citation type="journal article" date="2014" name="Int. J. Syst. Evol. Microbiol.">
        <title>Complete genome sequence of Corynebacterium casei LMG S-19264T (=DSM 44701T), isolated from a smear-ripened cheese.</title>
        <authorList>
            <consortium name="US DOE Joint Genome Institute (JGI-PGF)"/>
            <person name="Walter F."/>
            <person name="Albersmeier A."/>
            <person name="Kalinowski J."/>
            <person name="Ruckert C."/>
        </authorList>
    </citation>
    <scope>NUCLEOTIDE SEQUENCE</scope>
    <source>
        <strain evidence="1">JCM 4346</strain>
    </source>
</reference>
<gene>
    <name evidence="1" type="ORF">GCM10010251_28070</name>
</gene>
<keyword evidence="2" id="KW-1185">Reference proteome</keyword>
<evidence type="ECO:0000313" key="1">
    <source>
        <dbReference type="EMBL" id="GGR10515.1"/>
    </source>
</evidence>
<proteinExistence type="predicted"/>
<dbReference type="InterPro" id="IPR036237">
    <property type="entry name" value="Xyl_isomerase-like_sf"/>
</dbReference>
<evidence type="ECO:0008006" key="3">
    <source>
        <dbReference type="Google" id="ProtNLM"/>
    </source>
</evidence>
<evidence type="ECO:0000313" key="2">
    <source>
        <dbReference type="Proteomes" id="UP000658320"/>
    </source>
</evidence>
<organism evidence="1 2">
    <name type="scientific">Streptomyces aurantiogriseus</name>
    <dbReference type="NCBI Taxonomy" id="66870"/>
    <lineage>
        <taxon>Bacteria</taxon>
        <taxon>Bacillati</taxon>
        <taxon>Actinomycetota</taxon>
        <taxon>Actinomycetes</taxon>
        <taxon>Kitasatosporales</taxon>
        <taxon>Streptomycetaceae</taxon>
        <taxon>Streptomyces</taxon>
    </lineage>
</organism>